<dbReference type="AlphaFoldDB" id="A0A1X7F866"/>
<name>A0A1X7F866_9PROT</name>
<evidence type="ECO:0000313" key="2">
    <source>
        <dbReference type="Proteomes" id="UP000192936"/>
    </source>
</evidence>
<dbReference type="RefSeq" id="WP_143266554.1">
    <property type="nucleotide sequence ID" value="NZ_FXAK01000005.1"/>
</dbReference>
<organism evidence="1 2">
    <name type="scientific">Azospirillum oryzae</name>
    <dbReference type="NCBI Taxonomy" id="286727"/>
    <lineage>
        <taxon>Bacteria</taxon>
        <taxon>Pseudomonadati</taxon>
        <taxon>Pseudomonadota</taxon>
        <taxon>Alphaproteobacteria</taxon>
        <taxon>Rhodospirillales</taxon>
        <taxon>Azospirillaceae</taxon>
        <taxon>Azospirillum</taxon>
    </lineage>
</organism>
<dbReference type="Proteomes" id="UP000192936">
    <property type="component" value="Unassembled WGS sequence"/>
</dbReference>
<sequence>MPMHQCALCHLTDETRAVAGPRAPLPCACNKALIQPASVSAPATRRGANAFAALAETQDHYTVHVPLPVPARS</sequence>
<reference evidence="1 2" key="1">
    <citation type="submission" date="2017-04" db="EMBL/GenBank/DDBJ databases">
        <authorList>
            <person name="Afonso C.L."/>
            <person name="Miller P.J."/>
            <person name="Scott M.A."/>
            <person name="Spackman E."/>
            <person name="Goraichik I."/>
            <person name="Dimitrov K.M."/>
            <person name="Suarez D.L."/>
            <person name="Swayne D.E."/>
        </authorList>
    </citation>
    <scope>NUCLEOTIDE SEQUENCE [LARGE SCALE GENOMIC DNA]</scope>
    <source>
        <strain evidence="1 2">A2P</strain>
    </source>
</reference>
<accession>A0A1X7F866</accession>
<dbReference type="STRING" id="286727.SAMN02982917_2332"/>
<proteinExistence type="predicted"/>
<evidence type="ECO:0000313" key="1">
    <source>
        <dbReference type="EMBL" id="SMF47606.1"/>
    </source>
</evidence>
<gene>
    <name evidence="1" type="ORF">SAMN02982917_2332</name>
</gene>
<dbReference type="EMBL" id="FXAK01000005">
    <property type="protein sequence ID" value="SMF47606.1"/>
    <property type="molecule type" value="Genomic_DNA"/>
</dbReference>
<protein>
    <submittedName>
        <fullName evidence="1">Uncharacterized protein</fullName>
    </submittedName>
</protein>